<dbReference type="GO" id="GO:0012505">
    <property type="term" value="C:endomembrane system"/>
    <property type="evidence" value="ECO:0007669"/>
    <property type="project" value="UniProtKB-SubCell"/>
</dbReference>
<accession>A0A914A347</accession>
<feature type="disulfide bond" evidence="8">
    <location>
        <begin position="308"/>
        <end position="323"/>
    </location>
</feature>
<evidence type="ECO:0000256" key="6">
    <source>
        <dbReference type="ARBA" id="ARBA00023136"/>
    </source>
</evidence>
<dbReference type="SUPFAM" id="SSF57424">
    <property type="entry name" value="LDL receptor-like module"/>
    <property type="match status" value="1"/>
</dbReference>
<dbReference type="CDD" id="cd00112">
    <property type="entry name" value="LDLa"/>
    <property type="match status" value="1"/>
</dbReference>
<proteinExistence type="predicted"/>
<dbReference type="OrthoDB" id="10062665at2759"/>
<feature type="signal peptide" evidence="10">
    <location>
        <begin position="1"/>
        <end position="21"/>
    </location>
</feature>
<evidence type="ECO:0000313" key="12">
    <source>
        <dbReference type="Proteomes" id="UP000887568"/>
    </source>
</evidence>
<dbReference type="InterPro" id="IPR002172">
    <property type="entry name" value="LDrepeatLR_classA_rpt"/>
</dbReference>
<dbReference type="Gene3D" id="4.10.400.10">
    <property type="entry name" value="Low-density Lipoprotein Receptor"/>
    <property type="match status" value="1"/>
</dbReference>
<evidence type="ECO:0000256" key="5">
    <source>
        <dbReference type="ARBA" id="ARBA00022989"/>
    </source>
</evidence>
<dbReference type="SUPFAM" id="SSF49854">
    <property type="entry name" value="Spermadhesin, CUB domain"/>
    <property type="match status" value="1"/>
</dbReference>
<dbReference type="RefSeq" id="XP_038058090.1">
    <property type="nucleotide sequence ID" value="XM_038202162.1"/>
</dbReference>
<dbReference type="InterPro" id="IPR050685">
    <property type="entry name" value="LDLR"/>
</dbReference>
<dbReference type="GO" id="GO:0005886">
    <property type="term" value="C:plasma membrane"/>
    <property type="evidence" value="ECO:0007669"/>
    <property type="project" value="TreeGrafter"/>
</dbReference>
<evidence type="ECO:0008006" key="13">
    <source>
        <dbReference type="Google" id="ProtNLM"/>
    </source>
</evidence>
<evidence type="ECO:0000256" key="10">
    <source>
        <dbReference type="SAM" id="SignalP"/>
    </source>
</evidence>
<dbReference type="PRINTS" id="PR00261">
    <property type="entry name" value="LDLRECEPTOR"/>
</dbReference>
<keyword evidence="4" id="KW-0677">Repeat</keyword>
<sequence length="534" mass="59214">MTGIRIFCSLVLLMTTGLSECSKVTYFMYDKGACVYSQDDPIDLTDIVSYGSSVVVKSQSDEDYDRGVNCSLVLTYRNPALFHVGGGGNFVRLNNNDCLTLYDGATSEASLNLHRCGYFYGKASFLTTGPAILIRFTTVISGDLRYRGFTFDITPIEVEANFFMSDNCTLDTVVRPDTAIWLHTNRDDLNGKPMDCTVTLRTDPDYMFYARVQSTAFVTGSDCLTFYNSSWADGSSYNDGVCGKNDRNEYFQFQNMGRLLTIRFETDGRIKGLGAAMVIDATSEVVCDYLYYYKCNDGKACYRKSQQCDGIVDCRDGSDEKNCTLVCHSGVKCVLNDGTTDSCVPVLSMCDGVTDCINGEDETDARCDCDGLHCLNTWGQYQCTEQYNVCNGWQNCKFDEDEDTALCSKDCPSKFYCYNFTGDFECLPSSAICNSKRDCMNTADETSWLCTNCPSDVQCDTGFGFQCVYETALCDGFSECLNKEDENSVLCAPPLLSYWSSGQLAGIFSGYAVFAVIIIGITCLIPKKCKPEEE</sequence>
<dbReference type="InterPro" id="IPR036055">
    <property type="entry name" value="LDL_receptor-like_sf"/>
</dbReference>
<dbReference type="GO" id="GO:0016192">
    <property type="term" value="P:vesicle-mediated transport"/>
    <property type="evidence" value="ECO:0007669"/>
    <property type="project" value="UniProtKB-ARBA"/>
</dbReference>
<feature type="transmembrane region" description="Helical" evidence="9">
    <location>
        <begin position="504"/>
        <end position="525"/>
    </location>
</feature>
<dbReference type="InterPro" id="IPR035914">
    <property type="entry name" value="Sperma_CUB_dom_sf"/>
</dbReference>
<reference evidence="11" key="1">
    <citation type="submission" date="2022-11" db="UniProtKB">
        <authorList>
            <consortium name="EnsemblMetazoa"/>
        </authorList>
    </citation>
    <scope>IDENTIFICATION</scope>
</reference>
<dbReference type="InterPro" id="IPR023415">
    <property type="entry name" value="LDLR_class-A_CS"/>
</dbReference>
<evidence type="ECO:0000256" key="3">
    <source>
        <dbReference type="ARBA" id="ARBA00022692"/>
    </source>
</evidence>
<dbReference type="PROSITE" id="PS50068">
    <property type="entry name" value="LDLRA_2"/>
    <property type="match status" value="4"/>
</dbReference>
<keyword evidence="5 9" id="KW-1133">Transmembrane helix</keyword>
<feature type="chain" id="PRO_5038034562" description="CUB domain-containing protein" evidence="10">
    <location>
        <begin position="22"/>
        <end position="534"/>
    </location>
</feature>
<evidence type="ECO:0000313" key="11">
    <source>
        <dbReference type="EnsemblMetazoa" id="XP_038058090.1"/>
    </source>
</evidence>
<comment type="subcellular location">
    <subcellularLocation>
        <location evidence="2">Endomembrane system</location>
    </subcellularLocation>
    <subcellularLocation>
        <location evidence="1">Membrane</location>
        <topology evidence="1">Single-pass membrane protein</topology>
    </subcellularLocation>
</comment>
<evidence type="ECO:0000256" key="4">
    <source>
        <dbReference type="ARBA" id="ARBA00022737"/>
    </source>
</evidence>
<dbReference type="AlphaFoldDB" id="A0A914A347"/>
<dbReference type="Proteomes" id="UP000887568">
    <property type="component" value="Unplaced"/>
</dbReference>
<protein>
    <recommendedName>
        <fullName evidence="13">CUB domain-containing protein</fullName>
    </recommendedName>
</protein>
<keyword evidence="3 9" id="KW-0812">Transmembrane</keyword>
<evidence type="ECO:0000256" key="1">
    <source>
        <dbReference type="ARBA" id="ARBA00004167"/>
    </source>
</evidence>
<dbReference type="GeneID" id="119729555"/>
<dbReference type="PROSITE" id="PS01209">
    <property type="entry name" value="LDLRA_1"/>
    <property type="match status" value="1"/>
</dbReference>
<evidence type="ECO:0000256" key="9">
    <source>
        <dbReference type="SAM" id="Phobius"/>
    </source>
</evidence>
<organism evidence="11 12">
    <name type="scientific">Patiria miniata</name>
    <name type="common">Bat star</name>
    <name type="synonym">Asterina miniata</name>
    <dbReference type="NCBI Taxonomy" id="46514"/>
    <lineage>
        <taxon>Eukaryota</taxon>
        <taxon>Metazoa</taxon>
        <taxon>Echinodermata</taxon>
        <taxon>Eleutherozoa</taxon>
        <taxon>Asterozoa</taxon>
        <taxon>Asteroidea</taxon>
        <taxon>Valvatacea</taxon>
        <taxon>Valvatida</taxon>
        <taxon>Asterinidae</taxon>
        <taxon>Patiria</taxon>
    </lineage>
</organism>
<keyword evidence="7 8" id="KW-1015">Disulfide bond</keyword>
<keyword evidence="6 9" id="KW-0472">Membrane</keyword>
<evidence type="ECO:0000256" key="2">
    <source>
        <dbReference type="ARBA" id="ARBA00004308"/>
    </source>
</evidence>
<dbReference type="Pfam" id="PF00057">
    <property type="entry name" value="Ldl_recept_a"/>
    <property type="match status" value="1"/>
</dbReference>
<keyword evidence="10" id="KW-0732">Signal</keyword>
<keyword evidence="12" id="KW-1185">Reference proteome</keyword>
<comment type="caution">
    <text evidence="8">Lacks conserved residue(s) required for the propagation of feature annotation.</text>
</comment>
<dbReference type="EnsemblMetazoa" id="XM_038202162.1">
    <property type="protein sequence ID" value="XP_038058090.1"/>
    <property type="gene ID" value="LOC119729555"/>
</dbReference>
<name>A0A914A347_PATMI</name>
<evidence type="ECO:0000256" key="8">
    <source>
        <dbReference type="PROSITE-ProRule" id="PRU00124"/>
    </source>
</evidence>
<dbReference type="PANTHER" id="PTHR24270">
    <property type="entry name" value="LOW-DENSITY LIPOPROTEIN RECEPTOR-RELATED"/>
    <property type="match status" value="1"/>
</dbReference>
<dbReference type="SMART" id="SM00192">
    <property type="entry name" value="LDLa"/>
    <property type="match status" value="5"/>
</dbReference>
<evidence type="ECO:0000256" key="7">
    <source>
        <dbReference type="ARBA" id="ARBA00023157"/>
    </source>
</evidence>